<evidence type="ECO:0000313" key="3">
    <source>
        <dbReference type="Proteomes" id="UP001529510"/>
    </source>
</evidence>
<evidence type="ECO:0000256" key="1">
    <source>
        <dbReference type="SAM" id="MobiDB-lite"/>
    </source>
</evidence>
<evidence type="ECO:0000313" key="2">
    <source>
        <dbReference type="EMBL" id="KAL0164392.1"/>
    </source>
</evidence>
<feature type="compositionally biased region" description="Low complexity" evidence="1">
    <location>
        <begin position="8"/>
        <end position="42"/>
    </location>
</feature>
<dbReference type="EMBL" id="JAMKFB020000020">
    <property type="protein sequence ID" value="KAL0164392.1"/>
    <property type="molecule type" value="Genomic_DNA"/>
</dbReference>
<dbReference type="Proteomes" id="UP001529510">
    <property type="component" value="Unassembled WGS sequence"/>
</dbReference>
<comment type="caution">
    <text evidence="2">The sequence shown here is derived from an EMBL/GenBank/DDBJ whole genome shotgun (WGS) entry which is preliminary data.</text>
</comment>
<dbReference type="AlphaFoldDB" id="A0ABD0NRP7"/>
<accession>A0ABD0NRP7</accession>
<feature type="non-terminal residue" evidence="2">
    <location>
        <position position="1"/>
    </location>
</feature>
<feature type="non-terminal residue" evidence="2">
    <location>
        <position position="63"/>
    </location>
</feature>
<keyword evidence="3" id="KW-1185">Reference proteome</keyword>
<gene>
    <name evidence="2" type="ORF">M9458_040145</name>
</gene>
<protein>
    <submittedName>
        <fullName evidence="2">Uncharacterized protein</fullName>
    </submittedName>
</protein>
<feature type="region of interest" description="Disordered" evidence="1">
    <location>
        <begin position="1"/>
        <end position="43"/>
    </location>
</feature>
<reference evidence="2 3" key="1">
    <citation type="submission" date="2024-05" db="EMBL/GenBank/DDBJ databases">
        <title>Genome sequencing and assembly of Indian major carp, Cirrhinus mrigala (Hamilton, 1822).</title>
        <authorList>
            <person name="Mohindra V."/>
            <person name="Chowdhury L.M."/>
            <person name="Lal K."/>
            <person name="Jena J.K."/>
        </authorList>
    </citation>
    <scope>NUCLEOTIDE SEQUENCE [LARGE SCALE GENOMIC DNA]</scope>
    <source>
        <strain evidence="2">CM1030</strain>
        <tissue evidence="2">Blood</tissue>
    </source>
</reference>
<organism evidence="2 3">
    <name type="scientific">Cirrhinus mrigala</name>
    <name type="common">Mrigala</name>
    <dbReference type="NCBI Taxonomy" id="683832"/>
    <lineage>
        <taxon>Eukaryota</taxon>
        <taxon>Metazoa</taxon>
        <taxon>Chordata</taxon>
        <taxon>Craniata</taxon>
        <taxon>Vertebrata</taxon>
        <taxon>Euteleostomi</taxon>
        <taxon>Actinopterygii</taxon>
        <taxon>Neopterygii</taxon>
        <taxon>Teleostei</taxon>
        <taxon>Ostariophysi</taxon>
        <taxon>Cypriniformes</taxon>
        <taxon>Cyprinidae</taxon>
        <taxon>Labeoninae</taxon>
        <taxon>Labeonini</taxon>
        <taxon>Cirrhinus</taxon>
    </lineage>
</organism>
<sequence length="63" mass="6744">IEELANTLSYGSRSSSLDSLSSLDSVPGSPSSSPVPRGGSPLHTRFRLSAKKALLLWVRDQCK</sequence>
<proteinExistence type="predicted"/>
<name>A0ABD0NRP7_CIRMR</name>